<name>A0A248JV48_9PROT</name>
<accession>A0A248JV48</accession>
<dbReference type="GO" id="GO:0000271">
    <property type="term" value="P:polysaccharide biosynthetic process"/>
    <property type="evidence" value="ECO:0007669"/>
    <property type="project" value="TreeGrafter"/>
</dbReference>
<dbReference type="Pfam" id="PF01757">
    <property type="entry name" value="Acyl_transf_3"/>
    <property type="match status" value="1"/>
</dbReference>
<dbReference type="InterPro" id="IPR002656">
    <property type="entry name" value="Acyl_transf_3_dom"/>
</dbReference>
<feature type="transmembrane region" description="Helical" evidence="1">
    <location>
        <begin position="335"/>
        <end position="354"/>
    </location>
</feature>
<reference evidence="3 4" key="1">
    <citation type="submission" date="2017-06" db="EMBL/GenBank/DDBJ databases">
        <title>Complete genome sequence of Nitrospirillum amazonense strain CBAmC, an endophytic nitrogen-fixing and plant growth-promoting bacterium, isolated from sugarcane.</title>
        <authorList>
            <person name="Schwab S."/>
            <person name="dos Santos Teixeira K.R."/>
            <person name="Simoes Araujo J.L."/>
            <person name="Soares Vidal M."/>
            <person name="Borges de Freitas H.R."/>
            <person name="Rivello Crivelaro A.L."/>
            <person name="Bueno de Camargo Nunes A."/>
            <person name="dos Santos C.M."/>
            <person name="Palmeira da Silva Rosa D."/>
            <person name="da Silva Padilha D."/>
            <person name="da Silva E."/>
            <person name="Araujo Terra L."/>
            <person name="Soares Mendes V."/>
            <person name="Farinelli L."/>
            <person name="Magalhaes Cruz L."/>
            <person name="Baldani J.I."/>
        </authorList>
    </citation>
    <scope>NUCLEOTIDE SEQUENCE [LARGE SCALE GENOMIC DNA]</scope>
    <source>
        <strain evidence="3 4">CBAmC</strain>
    </source>
</reference>
<evidence type="ECO:0000313" key="4">
    <source>
        <dbReference type="Proteomes" id="UP000197153"/>
    </source>
</evidence>
<dbReference type="AlphaFoldDB" id="A0A248JV48"/>
<sequence length="423" mass="46467">MSRGGPATISGCSVHCLGVLGLGWGTGSLASHAGVRPDRDAGVGVGAAKLRTLELGRFLAATIIVLTHLLLWVNKLAAPGTGPLLGGWRPPGAFGVTYFFVLSGFVMMTAHHRDWGDAAAVPRFWWRRLCRIYPTYWLALLIPVYYLHSTVAPASLAQMYLLSPWHDKDFIPAAWSLRHELVFYFFFGLALMPRVGRPILALWIGATLWRWVPWPVLDMLRLPHPTWLNHVVETYLGERLFSYFNFYFIAGLAAGWIFLKRRPGPRASLALVALGVVTILATLPEIDWGRDYGTPAMMMRMSVLFAVTLLGLAALEDHGMLRLGRFADRAGALSYPLYILHMPLLLALELNLPAFSAGGWALHGLFLAGLLLLSAASLLVSVTFDQPMQRALRALGRHLGGLRTRPTADSLSGEAVAPQPPSF</sequence>
<dbReference type="EMBL" id="CP022111">
    <property type="protein sequence ID" value="ASG22582.1"/>
    <property type="molecule type" value="Genomic_DNA"/>
</dbReference>
<feature type="transmembrane region" description="Helical" evidence="1">
    <location>
        <begin position="296"/>
        <end position="315"/>
    </location>
</feature>
<proteinExistence type="predicted"/>
<dbReference type="GO" id="GO:0016020">
    <property type="term" value="C:membrane"/>
    <property type="evidence" value="ECO:0007669"/>
    <property type="project" value="TreeGrafter"/>
</dbReference>
<organism evidence="3 4">
    <name type="scientific">Nitrospirillum viridazoti CBAmc</name>
    <dbReference type="NCBI Taxonomy" id="1441467"/>
    <lineage>
        <taxon>Bacteria</taxon>
        <taxon>Pseudomonadati</taxon>
        <taxon>Pseudomonadota</taxon>
        <taxon>Alphaproteobacteria</taxon>
        <taxon>Rhodospirillales</taxon>
        <taxon>Azospirillaceae</taxon>
        <taxon>Nitrospirillum</taxon>
        <taxon>Nitrospirillum viridazoti</taxon>
    </lineage>
</organism>
<keyword evidence="4" id="KW-1185">Reference proteome</keyword>
<dbReference type="InterPro" id="IPR050879">
    <property type="entry name" value="Acyltransferase_3"/>
</dbReference>
<dbReference type="KEGG" id="nao:Y958_16785"/>
<dbReference type="GO" id="GO:0016747">
    <property type="term" value="F:acyltransferase activity, transferring groups other than amino-acyl groups"/>
    <property type="evidence" value="ECO:0007669"/>
    <property type="project" value="InterPro"/>
</dbReference>
<protein>
    <recommendedName>
        <fullName evidence="2">Acyltransferase 3 domain-containing protein</fullName>
    </recommendedName>
</protein>
<keyword evidence="1" id="KW-0812">Transmembrane</keyword>
<evidence type="ECO:0000256" key="1">
    <source>
        <dbReference type="SAM" id="Phobius"/>
    </source>
</evidence>
<keyword evidence="1" id="KW-0472">Membrane</keyword>
<feature type="transmembrane region" description="Helical" evidence="1">
    <location>
        <begin position="93"/>
        <end position="111"/>
    </location>
</feature>
<feature type="transmembrane region" description="Helical" evidence="1">
    <location>
        <begin position="360"/>
        <end position="384"/>
    </location>
</feature>
<dbReference type="PANTHER" id="PTHR23028:SF53">
    <property type="entry name" value="ACYL_TRANSF_3 DOMAIN-CONTAINING PROTEIN"/>
    <property type="match status" value="1"/>
</dbReference>
<keyword evidence="1" id="KW-1133">Transmembrane helix</keyword>
<evidence type="ECO:0000313" key="3">
    <source>
        <dbReference type="EMBL" id="ASG22582.1"/>
    </source>
</evidence>
<evidence type="ECO:0000259" key="2">
    <source>
        <dbReference type="Pfam" id="PF01757"/>
    </source>
</evidence>
<feature type="transmembrane region" description="Helical" evidence="1">
    <location>
        <begin position="240"/>
        <end position="259"/>
    </location>
</feature>
<feature type="transmembrane region" description="Helical" evidence="1">
    <location>
        <begin position="171"/>
        <end position="192"/>
    </location>
</feature>
<gene>
    <name evidence="3" type="ORF">Y958_16785</name>
</gene>
<feature type="domain" description="Acyltransferase 3" evidence="2">
    <location>
        <begin position="53"/>
        <end position="382"/>
    </location>
</feature>
<feature type="transmembrane region" description="Helical" evidence="1">
    <location>
        <begin position="55"/>
        <end position="73"/>
    </location>
</feature>
<feature type="transmembrane region" description="Helical" evidence="1">
    <location>
        <begin position="199"/>
        <end position="220"/>
    </location>
</feature>
<feature type="transmembrane region" description="Helical" evidence="1">
    <location>
        <begin position="266"/>
        <end position="284"/>
    </location>
</feature>
<feature type="transmembrane region" description="Helical" evidence="1">
    <location>
        <begin position="132"/>
        <end position="151"/>
    </location>
</feature>
<dbReference type="PANTHER" id="PTHR23028">
    <property type="entry name" value="ACETYLTRANSFERASE"/>
    <property type="match status" value="1"/>
</dbReference>
<dbReference type="Proteomes" id="UP000197153">
    <property type="component" value="Chromosome 2"/>
</dbReference>